<dbReference type="OrthoDB" id="417678at2759"/>
<gene>
    <name evidence="2" type="ORF">PHET_12359</name>
</gene>
<reference evidence="2" key="1">
    <citation type="submission" date="2019-05" db="EMBL/GenBank/DDBJ databases">
        <title>Annotation for the trematode Paragonimus heterotremus.</title>
        <authorList>
            <person name="Choi Y.-J."/>
        </authorList>
    </citation>
    <scope>NUCLEOTIDE SEQUENCE</scope>
    <source>
        <strain evidence="2">LC</strain>
    </source>
</reference>
<evidence type="ECO:0000256" key="1">
    <source>
        <dbReference type="SAM" id="MobiDB-lite"/>
    </source>
</evidence>
<evidence type="ECO:0008006" key="4">
    <source>
        <dbReference type="Google" id="ProtNLM"/>
    </source>
</evidence>
<comment type="caution">
    <text evidence="2">The sequence shown here is derived from an EMBL/GenBank/DDBJ whole genome shotgun (WGS) entry which is preliminary data.</text>
</comment>
<dbReference type="Proteomes" id="UP000748531">
    <property type="component" value="Unassembled WGS sequence"/>
</dbReference>
<sequence>MAEEGVDVKEQYVFVNNVDTYVSLNIGEYLAKHAPGVPADDEENEDMGPEEQISEPAGPLQPRKDCYRITGTLSNQSKIKPTFTKDILDYDKKSRFYEHLMKNDVIIYDITVDADQADEALWVAQEMEKNVESFSSQKKLIIISNLMSWITTKPGDPVSISCGAS</sequence>
<dbReference type="EMBL" id="LUCH01014830">
    <property type="protein sequence ID" value="KAF5395343.1"/>
    <property type="molecule type" value="Genomic_DNA"/>
</dbReference>
<feature type="compositionally biased region" description="Acidic residues" evidence="1">
    <location>
        <begin position="39"/>
        <end position="53"/>
    </location>
</feature>
<feature type="region of interest" description="Disordered" evidence="1">
    <location>
        <begin position="35"/>
        <end position="62"/>
    </location>
</feature>
<keyword evidence="3" id="KW-1185">Reference proteome</keyword>
<organism evidence="2 3">
    <name type="scientific">Paragonimus heterotremus</name>
    <dbReference type="NCBI Taxonomy" id="100268"/>
    <lineage>
        <taxon>Eukaryota</taxon>
        <taxon>Metazoa</taxon>
        <taxon>Spiralia</taxon>
        <taxon>Lophotrochozoa</taxon>
        <taxon>Platyhelminthes</taxon>
        <taxon>Trematoda</taxon>
        <taxon>Digenea</taxon>
        <taxon>Plagiorchiida</taxon>
        <taxon>Troglotremata</taxon>
        <taxon>Troglotrematidae</taxon>
        <taxon>Paragonimus</taxon>
    </lineage>
</organism>
<dbReference type="AlphaFoldDB" id="A0A8J4SFL6"/>
<name>A0A8J4SFL6_9TREM</name>
<evidence type="ECO:0000313" key="2">
    <source>
        <dbReference type="EMBL" id="KAF5395343.1"/>
    </source>
</evidence>
<protein>
    <recommendedName>
        <fullName evidence="4">Adenylate kinase 7</fullName>
    </recommendedName>
</protein>
<accession>A0A8J4SFL6</accession>
<proteinExistence type="predicted"/>
<evidence type="ECO:0000313" key="3">
    <source>
        <dbReference type="Proteomes" id="UP000748531"/>
    </source>
</evidence>